<dbReference type="InterPro" id="IPR011453">
    <property type="entry name" value="DUF1559"/>
</dbReference>
<evidence type="ECO:0000313" key="3">
    <source>
        <dbReference type="Proteomes" id="UP000326837"/>
    </source>
</evidence>
<dbReference type="KEGG" id="lpav:PLANPX_0433"/>
<gene>
    <name evidence="2" type="ORF">PLANPX_0433</name>
</gene>
<keyword evidence="3" id="KW-1185">Reference proteome</keyword>
<dbReference type="AlphaFoldDB" id="A0A5K7X7V3"/>
<dbReference type="PANTHER" id="PTHR30093:SF2">
    <property type="entry name" value="TYPE II SECRETION SYSTEM PROTEIN H"/>
    <property type="match status" value="1"/>
</dbReference>
<protein>
    <recommendedName>
        <fullName evidence="1">DUF1559 domain-containing protein</fullName>
    </recommendedName>
</protein>
<dbReference type="SUPFAM" id="SSF54523">
    <property type="entry name" value="Pili subunits"/>
    <property type="match status" value="1"/>
</dbReference>
<dbReference type="InterPro" id="IPR027558">
    <property type="entry name" value="Pre_pil_HX9DG_C"/>
</dbReference>
<dbReference type="NCBIfam" id="TIGR04294">
    <property type="entry name" value="pre_pil_HX9DG"/>
    <property type="match status" value="1"/>
</dbReference>
<dbReference type="EMBL" id="AP021861">
    <property type="protein sequence ID" value="BBO30821.1"/>
    <property type="molecule type" value="Genomic_DNA"/>
</dbReference>
<dbReference type="PROSITE" id="PS00409">
    <property type="entry name" value="PROKAR_NTER_METHYL"/>
    <property type="match status" value="1"/>
</dbReference>
<feature type="domain" description="DUF1559" evidence="1">
    <location>
        <begin position="32"/>
        <end position="329"/>
    </location>
</feature>
<evidence type="ECO:0000313" key="2">
    <source>
        <dbReference type="EMBL" id="BBO30821.1"/>
    </source>
</evidence>
<sequence length="347" mass="36706">MKRRVAGFTLVELLVVIAIIGVLVALLLPAVQAAREAARRSQCINNLRQVGLGLLGVEDAKKRFPAARKGCEGATGVTAFDGVDCSSRKSSKGMEMAGSGASGLVFILPYVEQQALYNLLQPEQFPLWSATTGATDWIVDVGVQQGVRQRPDLMACPSDSDNKEFAEYVHVAPARYQYATGSYALCSGSVTSLNKSGANPLLSPTPALDYKWNGDGVFFYARQMKGAEISDGLSNTIFAGEVINGYGETAIDGKVVNSNIWTNGNRWNSCMRTTATQINSIPGEPGGVGGVIDVAGNRTNGGFASRHAGGAVFVFGDAHATFLNEGIDASAYMYLSTRADSDIAVVN</sequence>
<dbReference type="NCBIfam" id="TIGR02532">
    <property type="entry name" value="IV_pilin_GFxxxE"/>
    <property type="match status" value="1"/>
</dbReference>
<reference evidence="3" key="1">
    <citation type="submission" date="2019-10" db="EMBL/GenBank/DDBJ databases">
        <title>Lacipirellula parvula gen. nov., sp. nov., representing a lineage of planctomycetes widespread in freshwater anoxic habitats, and description of the family Lacipirellulaceae.</title>
        <authorList>
            <person name="Dedysh S.N."/>
            <person name="Kulichevskaya I.S."/>
            <person name="Beletsky A.V."/>
            <person name="Rakitin A.L."/>
            <person name="Mardanov A.V."/>
            <person name="Ivanova A.A."/>
            <person name="Saltykova V.X."/>
            <person name="Rijpstra W.I.C."/>
            <person name="Sinninghe Damste J.S."/>
            <person name="Ravin N.V."/>
        </authorList>
    </citation>
    <scope>NUCLEOTIDE SEQUENCE [LARGE SCALE GENOMIC DNA]</scope>
    <source>
        <strain evidence="3">PX69</strain>
    </source>
</reference>
<dbReference type="Proteomes" id="UP000326837">
    <property type="component" value="Chromosome"/>
</dbReference>
<dbReference type="Pfam" id="PF07963">
    <property type="entry name" value="N_methyl"/>
    <property type="match status" value="1"/>
</dbReference>
<dbReference type="RefSeq" id="WP_152101765.1">
    <property type="nucleotide sequence ID" value="NZ_AP021861.1"/>
</dbReference>
<dbReference type="PANTHER" id="PTHR30093">
    <property type="entry name" value="GENERAL SECRETION PATHWAY PROTEIN G"/>
    <property type="match status" value="1"/>
</dbReference>
<dbReference type="InterPro" id="IPR012902">
    <property type="entry name" value="N_methyl_site"/>
</dbReference>
<organism evidence="2 3">
    <name type="scientific">Lacipirellula parvula</name>
    <dbReference type="NCBI Taxonomy" id="2650471"/>
    <lineage>
        <taxon>Bacteria</taxon>
        <taxon>Pseudomonadati</taxon>
        <taxon>Planctomycetota</taxon>
        <taxon>Planctomycetia</taxon>
        <taxon>Pirellulales</taxon>
        <taxon>Lacipirellulaceae</taxon>
        <taxon>Lacipirellula</taxon>
    </lineage>
</organism>
<evidence type="ECO:0000259" key="1">
    <source>
        <dbReference type="Pfam" id="PF07596"/>
    </source>
</evidence>
<dbReference type="Gene3D" id="3.30.700.10">
    <property type="entry name" value="Glycoprotein, Type 4 Pilin"/>
    <property type="match status" value="1"/>
</dbReference>
<dbReference type="Pfam" id="PF07596">
    <property type="entry name" value="SBP_bac_10"/>
    <property type="match status" value="1"/>
</dbReference>
<accession>A0A5K7X7V3</accession>
<proteinExistence type="predicted"/>
<name>A0A5K7X7V3_9BACT</name>
<dbReference type="InterPro" id="IPR045584">
    <property type="entry name" value="Pilin-like"/>
</dbReference>